<accession>A0A0S6U7N9</accession>
<proteinExistence type="inferred from homology"/>
<comment type="subcellular location">
    <subcellularLocation>
        <location evidence="1">Cytoplasm</location>
    </subcellularLocation>
</comment>
<sequence length="166" mass="19681">MSNLKNVNLEVANFAMMCVEEVNKPEEKNCKDKRKETNKRKIDSKEYKSLVKKMSALIQKNGFIGTLVFNLSKVKKEHHKEVLKNIIEWNKKNLKINGIHKFKKDEMIFEKNNDVEIIKEYINWITKLEPVEYRLITKEMMSLFGWIKRFADGMIEDKAELIKGDQ</sequence>
<evidence type="ECO:0000256" key="1">
    <source>
        <dbReference type="ARBA" id="ARBA00004496"/>
    </source>
</evidence>
<dbReference type="InterPro" id="IPR023101">
    <property type="entry name" value="AF1862-like_dom_sf"/>
</dbReference>
<evidence type="ECO:0000256" key="4">
    <source>
        <dbReference type="ARBA" id="ARBA00023118"/>
    </source>
</evidence>
<dbReference type="SUPFAM" id="SSF158568">
    <property type="entry name" value="AF1862-like"/>
    <property type="match status" value="1"/>
</dbReference>
<dbReference type="NCBIfam" id="TIGR01881">
    <property type="entry name" value="cas_Cmr5"/>
    <property type="match status" value="1"/>
</dbReference>
<dbReference type="HOGENOM" id="CLU_120836_0_0_9"/>
<dbReference type="RefSeq" id="WP_030035465.1">
    <property type="nucleotide sequence ID" value="NZ_DF384213.1"/>
</dbReference>
<dbReference type="GO" id="GO:0005737">
    <property type="term" value="C:cytoplasm"/>
    <property type="evidence" value="ECO:0007669"/>
    <property type="project" value="UniProtKB-SubCell"/>
</dbReference>
<gene>
    <name evidence="6" type="ORF">CBO05C_2380</name>
</gene>
<comment type="similarity">
    <text evidence="2">Belongs to the CRISPR system Cmr5 family.</text>
</comment>
<evidence type="ECO:0000256" key="3">
    <source>
        <dbReference type="ARBA" id="ARBA00022490"/>
    </source>
</evidence>
<organism evidence="6">
    <name type="scientific">Clostridium botulinum B str. Osaka05</name>
    <dbReference type="NCBI Taxonomy" id="1407017"/>
    <lineage>
        <taxon>Bacteria</taxon>
        <taxon>Bacillati</taxon>
        <taxon>Bacillota</taxon>
        <taxon>Clostridia</taxon>
        <taxon>Eubacteriales</taxon>
        <taxon>Clostridiaceae</taxon>
        <taxon>Clostridium</taxon>
    </lineage>
</organism>
<dbReference type="AlphaFoldDB" id="A0A0S6U7N9"/>
<evidence type="ECO:0000256" key="2">
    <source>
        <dbReference type="ARBA" id="ARBA00006161"/>
    </source>
</evidence>
<protein>
    <recommendedName>
        <fullName evidence="5">CRISPR type III-B/RAMP module-associated protein Cmr5</fullName>
    </recommendedName>
</protein>
<keyword evidence="3" id="KW-0963">Cytoplasm</keyword>
<dbReference type="GO" id="GO:0051607">
    <property type="term" value="P:defense response to virus"/>
    <property type="evidence" value="ECO:0007669"/>
    <property type="project" value="UniProtKB-KW"/>
</dbReference>
<name>A0A0S6U7N9_CLOBO</name>
<reference evidence="6" key="1">
    <citation type="submission" date="2013-10" db="EMBL/GenBank/DDBJ databases">
        <title>Draft genome sequence of Clostridium botulinum type B strain Osaka05.</title>
        <authorList>
            <person name="Sakaguchi Y."/>
            <person name="Hosomi K."/>
            <person name="Uchiyama J."/>
            <person name="Ogura Y."/>
            <person name="Sakaguchi M."/>
            <person name="Kohda T."/>
            <person name="Mukamoto M."/>
            <person name="Misawa N."/>
            <person name="Matsuzaki S."/>
            <person name="Hayashi T."/>
            <person name="Kozaki S."/>
        </authorList>
    </citation>
    <scope>NUCLEOTIDE SEQUENCE</scope>
    <source>
        <strain evidence="6">Osaka05</strain>
    </source>
</reference>
<keyword evidence="4" id="KW-0051">Antiviral defense</keyword>
<dbReference type="Gene3D" id="1.10.520.30">
    <property type="entry name" value="AF1862-like domain"/>
    <property type="match status" value="1"/>
</dbReference>
<dbReference type="Proteomes" id="UP000054164">
    <property type="component" value="Unassembled WGS sequence"/>
</dbReference>
<dbReference type="InterPro" id="IPR010160">
    <property type="entry name" value="CRISPR-assoc_prot_Cmr5"/>
</dbReference>
<evidence type="ECO:0000313" key="6">
    <source>
        <dbReference type="EMBL" id="GAE02690.1"/>
    </source>
</evidence>
<evidence type="ECO:0000256" key="5">
    <source>
        <dbReference type="ARBA" id="ARBA00030001"/>
    </source>
</evidence>
<dbReference type="Pfam" id="PF09701">
    <property type="entry name" value="Cas_Cmr5"/>
    <property type="match status" value="1"/>
</dbReference>
<dbReference type="EMBL" id="DF384213">
    <property type="protein sequence ID" value="GAE02690.1"/>
    <property type="molecule type" value="Genomic_DNA"/>
</dbReference>